<evidence type="ECO:0000256" key="2">
    <source>
        <dbReference type="ARBA" id="ARBA00004477"/>
    </source>
</evidence>
<keyword evidence="12" id="KW-1185">Reference proteome</keyword>
<protein>
    <submittedName>
        <fullName evidence="11">OST3</fullName>
    </submittedName>
</protein>
<sequence>MRGFLLQIYLVIASFISIAFAGFRDEQLLDIMKTKTSDIKVLPLTDENYETVLNGKRDYHLVVLFTSENSKINCVLCREINPAYEIIANSWYQDNPEGITDFDPEDKEIAPKNIYFFRSDYDSSKKLFALLQLNSIPKIFYFRPTNALGPNNFQNEKIEYQFFQGDHRYLMIDWFSQLTGHKFNLHIPVDKSKVIINIVWVLSTLIVIKKFNKKIIQLLRSKLPWTIISLMGILLFVTGYMFNQIRGSPYVIEHPDGRVEYFLAGQQNQLGVETQIISFIYGALSLLFIILIKRAPEIKNDSVGLILVGVVSALIFALFSLLLSIYGLKGLGFPYKFIKFF</sequence>
<evidence type="ECO:0000256" key="10">
    <source>
        <dbReference type="SAM" id="SignalP"/>
    </source>
</evidence>
<dbReference type="OrthoDB" id="67566at2759"/>
<keyword evidence="7 9" id="KW-1133">Transmembrane helix</keyword>
<evidence type="ECO:0000256" key="4">
    <source>
        <dbReference type="ARBA" id="ARBA00022692"/>
    </source>
</evidence>
<evidence type="ECO:0000256" key="6">
    <source>
        <dbReference type="ARBA" id="ARBA00022824"/>
    </source>
</evidence>
<feature type="chain" id="PRO_5035317935" evidence="10">
    <location>
        <begin position="22"/>
        <end position="341"/>
    </location>
</feature>
<proteinExistence type="inferred from homology"/>
<feature type="transmembrane region" description="Helical" evidence="9">
    <location>
        <begin position="223"/>
        <end position="242"/>
    </location>
</feature>
<comment type="function">
    <text evidence="1">Subunit of the oligosaccharyl transferase (OST) complex that catalyzes the initial transfer of a defined glycan (Glc(3)Man(9)GlcNAc(2) in eukaryotes) from the lipid carrier dolichol-pyrophosphate to an asparagine residue within an Asn-X-Ser/Thr consensus motif in nascent polypeptide chains, the first step in protein N-glycosylation. N-glycosylation occurs cotranslationally and the complex associates with the Sec61 complex at the channel-forming translocon complex that mediates protein translocation across the endoplasmic reticulum (ER). All subunits are required for a maximal enzyme activity.</text>
</comment>
<dbReference type="PANTHER" id="PTHR12692">
    <property type="entry name" value="DOLICHYL-DIPHOSPHOOLIGOSACCHARIDE--PROTEIN GLYCOSYLTRANSFERASE-RELATED"/>
    <property type="match status" value="1"/>
</dbReference>
<keyword evidence="8 9" id="KW-0472">Membrane</keyword>
<evidence type="ECO:0000256" key="8">
    <source>
        <dbReference type="ARBA" id="ARBA00023136"/>
    </source>
</evidence>
<evidence type="ECO:0000256" key="9">
    <source>
        <dbReference type="SAM" id="Phobius"/>
    </source>
</evidence>
<reference evidence="11 12" key="1">
    <citation type="journal article" date="2021" name="DNA Res.">
        <title>Genome analysis of Candida subhashii reveals its hybrid nature and dual mitochondrial genome conformations.</title>
        <authorList>
            <person name="Mixao V."/>
            <person name="Hegedusova E."/>
            <person name="Saus E."/>
            <person name="Pryszcz L.P."/>
            <person name="Cillingova A."/>
            <person name="Nosek J."/>
            <person name="Gabaldon T."/>
        </authorList>
    </citation>
    <scope>NUCLEOTIDE SEQUENCE [LARGE SCALE GENOMIC DNA]</scope>
    <source>
        <strain evidence="11 12">CBS 10753</strain>
    </source>
</reference>
<dbReference type="AlphaFoldDB" id="A0A8J5UPT6"/>
<dbReference type="Proteomes" id="UP000694255">
    <property type="component" value="Unassembled WGS sequence"/>
</dbReference>
<dbReference type="EMBL" id="JAGSYN010000100">
    <property type="protein sequence ID" value="KAG7664276.1"/>
    <property type="molecule type" value="Genomic_DNA"/>
</dbReference>
<evidence type="ECO:0000313" key="12">
    <source>
        <dbReference type="Proteomes" id="UP000694255"/>
    </source>
</evidence>
<gene>
    <name evidence="11" type="ORF">J8A68_002191</name>
</gene>
<comment type="caution">
    <text evidence="11">The sequence shown here is derived from an EMBL/GenBank/DDBJ whole genome shotgun (WGS) entry which is preliminary data.</text>
</comment>
<feature type="signal peptide" evidence="10">
    <location>
        <begin position="1"/>
        <end position="21"/>
    </location>
</feature>
<dbReference type="GO" id="GO:0008250">
    <property type="term" value="C:oligosaccharyltransferase complex"/>
    <property type="evidence" value="ECO:0007669"/>
    <property type="project" value="TreeGrafter"/>
</dbReference>
<dbReference type="RefSeq" id="XP_049264508.1">
    <property type="nucleotide sequence ID" value="XM_049405915.1"/>
</dbReference>
<feature type="transmembrane region" description="Helical" evidence="9">
    <location>
        <begin position="304"/>
        <end position="326"/>
    </location>
</feature>
<name>A0A8J5UPT6_9ASCO</name>
<evidence type="ECO:0000256" key="1">
    <source>
        <dbReference type="ARBA" id="ARBA00002791"/>
    </source>
</evidence>
<dbReference type="Pfam" id="PF04756">
    <property type="entry name" value="OST3_OST6"/>
    <property type="match status" value="1"/>
</dbReference>
<organism evidence="11 12">
    <name type="scientific">[Candida] subhashii</name>
    <dbReference type="NCBI Taxonomy" id="561895"/>
    <lineage>
        <taxon>Eukaryota</taxon>
        <taxon>Fungi</taxon>
        <taxon>Dikarya</taxon>
        <taxon>Ascomycota</taxon>
        <taxon>Saccharomycotina</taxon>
        <taxon>Pichiomycetes</taxon>
        <taxon>Debaryomycetaceae</taxon>
        <taxon>Spathaspora</taxon>
    </lineage>
</organism>
<comment type="similarity">
    <text evidence="3">Belongs to the OST3/OST6 family.</text>
</comment>
<accession>A0A8J5UPT6</accession>
<evidence type="ECO:0000256" key="7">
    <source>
        <dbReference type="ARBA" id="ARBA00022989"/>
    </source>
</evidence>
<keyword evidence="5 10" id="KW-0732">Signal</keyword>
<evidence type="ECO:0000256" key="3">
    <source>
        <dbReference type="ARBA" id="ARBA00009561"/>
    </source>
</evidence>
<feature type="transmembrane region" description="Helical" evidence="9">
    <location>
        <begin position="276"/>
        <end position="292"/>
    </location>
</feature>
<evidence type="ECO:0000313" key="11">
    <source>
        <dbReference type="EMBL" id="KAG7664276.1"/>
    </source>
</evidence>
<evidence type="ECO:0000256" key="5">
    <source>
        <dbReference type="ARBA" id="ARBA00022729"/>
    </source>
</evidence>
<keyword evidence="4 9" id="KW-0812">Transmembrane</keyword>
<comment type="subcellular location">
    <subcellularLocation>
        <location evidence="2">Endoplasmic reticulum membrane</location>
        <topology evidence="2">Multi-pass membrane protein</topology>
    </subcellularLocation>
</comment>
<dbReference type="GeneID" id="73468992"/>
<dbReference type="GO" id="GO:0018279">
    <property type="term" value="P:protein N-linked glycosylation via asparagine"/>
    <property type="evidence" value="ECO:0007669"/>
    <property type="project" value="TreeGrafter"/>
</dbReference>
<dbReference type="InterPro" id="IPR021149">
    <property type="entry name" value="OligosaccharylTrfase_OST3/OST6"/>
</dbReference>
<keyword evidence="6" id="KW-0256">Endoplasmic reticulum</keyword>
<dbReference type="PANTHER" id="PTHR12692:SF0">
    <property type="entry name" value="GH11935P"/>
    <property type="match status" value="1"/>
</dbReference>